<reference evidence="2" key="1">
    <citation type="journal article" date="2022" name="Mol. Ecol. Resour.">
        <title>The genomes of chicory, endive, great burdock and yacon provide insights into Asteraceae palaeo-polyploidization history and plant inulin production.</title>
        <authorList>
            <person name="Fan W."/>
            <person name="Wang S."/>
            <person name="Wang H."/>
            <person name="Wang A."/>
            <person name="Jiang F."/>
            <person name="Liu H."/>
            <person name="Zhao H."/>
            <person name="Xu D."/>
            <person name="Zhang Y."/>
        </authorList>
    </citation>
    <scope>NUCLEOTIDE SEQUENCE [LARGE SCALE GENOMIC DNA]</scope>
    <source>
        <strain evidence="2">cv. Yunnan</strain>
    </source>
</reference>
<gene>
    <name evidence="1" type="ORF">L1987_86079</name>
</gene>
<organism evidence="1 2">
    <name type="scientific">Smallanthus sonchifolius</name>
    <dbReference type="NCBI Taxonomy" id="185202"/>
    <lineage>
        <taxon>Eukaryota</taxon>
        <taxon>Viridiplantae</taxon>
        <taxon>Streptophyta</taxon>
        <taxon>Embryophyta</taxon>
        <taxon>Tracheophyta</taxon>
        <taxon>Spermatophyta</taxon>
        <taxon>Magnoliopsida</taxon>
        <taxon>eudicotyledons</taxon>
        <taxon>Gunneridae</taxon>
        <taxon>Pentapetalae</taxon>
        <taxon>asterids</taxon>
        <taxon>campanulids</taxon>
        <taxon>Asterales</taxon>
        <taxon>Asteraceae</taxon>
        <taxon>Asteroideae</taxon>
        <taxon>Heliantheae alliance</taxon>
        <taxon>Millerieae</taxon>
        <taxon>Smallanthus</taxon>
    </lineage>
</organism>
<evidence type="ECO:0000313" key="2">
    <source>
        <dbReference type="Proteomes" id="UP001056120"/>
    </source>
</evidence>
<protein>
    <submittedName>
        <fullName evidence="1">Uncharacterized protein</fullName>
    </submittedName>
</protein>
<reference evidence="1 2" key="2">
    <citation type="journal article" date="2022" name="Mol. Ecol. Resour.">
        <title>The genomes of chicory, endive, great burdock and yacon provide insights into Asteraceae paleo-polyploidization history and plant inulin production.</title>
        <authorList>
            <person name="Fan W."/>
            <person name="Wang S."/>
            <person name="Wang H."/>
            <person name="Wang A."/>
            <person name="Jiang F."/>
            <person name="Liu H."/>
            <person name="Zhao H."/>
            <person name="Xu D."/>
            <person name="Zhang Y."/>
        </authorList>
    </citation>
    <scope>NUCLEOTIDE SEQUENCE [LARGE SCALE GENOMIC DNA]</scope>
    <source>
        <strain evidence="2">cv. Yunnan</strain>
        <tissue evidence="1">Leaves</tissue>
    </source>
</reference>
<keyword evidence="2" id="KW-1185">Reference proteome</keyword>
<name>A0ACB8XY99_9ASTR</name>
<dbReference type="EMBL" id="CM042046">
    <property type="protein sequence ID" value="KAI3676470.1"/>
    <property type="molecule type" value="Genomic_DNA"/>
</dbReference>
<sequence length="82" mass="9776">MHYGLPRNIRGLEAGIRLSTTVELCCLWCSALDTYLHVELVFYKLLQNMSWTYEMLHFMGTPFMKRCVLWNLNYEMLHVIES</sequence>
<comment type="caution">
    <text evidence="1">The sequence shown here is derived from an EMBL/GenBank/DDBJ whole genome shotgun (WGS) entry which is preliminary data.</text>
</comment>
<proteinExistence type="predicted"/>
<evidence type="ECO:0000313" key="1">
    <source>
        <dbReference type="EMBL" id="KAI3676470.1"/>
    </source>
</evidence>
<accession>A0ACB8XY99</accession>
<dbReference type="Proteomes" id="UP001056120">
    <property type="component" value="Linkage Group LG29"/>
</dbReference>